<keyword evidence="2" id="KW-1185">Reference proteome</keyword>
<gene>
    <name evidence="1" type="ORF">GCM10009744_26370</name>
</gene>
<organism evidence="1 2">
    <name type="scientific">Kribbella alba</name>
    <dbReference type="NCBI Taxonomy" id="190197"/>
    <lineage>
        <taxon>Bacteria</taxon>
        <taxon>Bacillati</taxon>
        <taxon>Actinomycetota</taxon>
        <taxon>Actinomycetes</taxon>
        <taxon>Propionibacteriales</taxon>
        <taxon>Kribbellaceae</taxon>
        <taxon>Kribbella</taxon>
    </lineage>
</organism>
<protein>
    <recommendedName>
        <fullName evidence="3">ATP-dependent DNA ligase family profile domain-containing protein</fullName>
    </recommendedName>
</protein>
<dbReference type="Proteomes" id="UP001501319">
    <property type="component" value="Unassembled WGS sequence"/>
</dbReference>
<sequence>MVAQRQGLTAKFPDVQAALVAQLSADRVLDGELVVSAPALADPGLARCGARLLPRATLASSAS</sequence>
<reference evidence="1 2" key="1">
    <citation type="journal article" date="2019" name="Int. J. Syst. Evol. Microbiol.">
        <title>The Global Catalogue of Microorganisms (GCM) 10K type strain sequencing project: providing services to taxonomists for standard genome sequencing and annotation.</title>
        <authorList>
            <consortium name="The Broad Institute Genomics Platform"/>
            <consortium name="The Broad Institute Genome Sequencing Center for Infectious Disease"/>
            <person name="Wu L."/>
            <person name="Ma J."/>
        </authorList>
    </citation>
    <scope>NUCLEOTIDE SEQUENCE [LARGE SCALE GENOMIC DNA]</scope>
    <source>
        <strain evidence="1 2">JCM 14306</strain>
    </source>
</reference>
<accession>A0ABN2F9S9</accession>
<name>A0ABN2F9S9_9ACTN</name>
<evidence type="ECO:0008006" key="3">
    <source>
        <dbReference type="Google" id="ProtNLM"/>
    </source>
</evidence>
<dbReference type="EMBL" id="BAAANE010000004">
    <property type="protein sequence ID" value="GAA1636084.1"/>
    <property type="molecule type" value="Genomic_DNA"/>
</dbReference>
<proteinExistence type="predicted"/>
<evidence type="ECO:0000313" key="1">
    <source>
        <dbReference type="EMBL" id="GAA1636084.1"/>
    </source>
</evidence>
<evidence type="ECO:0000313" key="2">
    <source>
        <dbReference type="Proteomes" id="UP001501319"/>
    </source>
</evidence>
<comment type="caution">
    <text evidence="1">The sequence shown here is derived from an EMBL/GenBank/DDBJ whole genome shotgun (WGS) entry which is preliminary data.</text>
</comment>